<dbReference type="GO" id="GO:0005524">
    <property type="term" value="F:ATP binding"/>
    <property type="evidence" value="ECO:0007669"/>
    <property type="project" value="UniProtKB-KW"/>
</dbReference>
<dbReference type="InterPro" id="IPR010614">
    <property type="entry name" value="RAD3-like_helicase_DEAD"/>
</dbReference>
<dbReference type="GO" id="GO:0043139">
    <property type="term" value="F:5'-3' DNA helicase activity"/>
    <property type="evidence" value="ECO:0007669"/>
    <property type="project" value="UniProtKB-EC"/>
</dbReference>
<dbReference type="PANTHER" id="PTHR11472:SF34">
    <property type="entry name" value="REGULATOR OF TELOMERE ELONGATION HELICASE 1"/>
    <property type="match status" value="1"/>
</dbReference>
<sequence length="493" mass="55678">MELFPFPTVRSGQKEFLDDAREAISTGMHLLAHAPTGVGKTSAALTAALEYGMERGMLTLFLTSRQSHHKIAIQTLRLMKKRSGRDIVVVDIIAKQSMCPREDVTHFFPGEFHEFCRIQQRTHRCRYAFNESEDLMEALRTEICDVGSLVRMATAYDVCPYKAALELGALADVIVCDYNYLFSPAEDTILSRLGRSSDELLVIVDEAHNLPDRIRDHLSLSITPFDLKDAIKEIKGLKGEISPRLSRHLRSMLQIFDAFAKRTPQGGETLISRDDLLERIGRILKERLDPLSLDEFIEMLADSGREVIKDGAYRSALSQLASFLEVWSQNDDVSVRIFENRDPPRISYRLLDPSVFSREIFAQVHGSILMSGTLFPEMTRDLLGIEEERSMLRTYQSPFPGKNRLILAVGGITTLYSKRDEVMFEKIGDRISAVAARIPGNLAVFFPSYTIMDAVLPYVRSGKRIVKEGRSMTKDEKDGIYEVLMNLKERGGG</sequence>
<dbReference type="Gene3D" id="1.10.30.20">
    <property type="entry name" value="Bacterial XPD DNA helicase, FeS cluster domain"/>
    <property type="match status" value="1"/>
</dbReference>
<dbReference type="InterPro" id="IPR014001">
    <property type="entry name" value="Helicase_ATP-bd"/>
</dbReference>
<dbReference type="PANTHER" id="PTHR11472">
    <property type="entry name" value="DNA REPAIR DEAD HELICASE RAD3/XP-D SUBFAMILY MEMBER"/>
    <property type="match status" value="1"/>
</dbReference>
<dbReference type="InterPro" id="IPR042493">
    <property type="entry name" value="XPD_DNA_FeS"/>
</dbReference>
<dbReference type="GO" id="GO:0003677">
    <property type="term" value="F:DNA binding"/>
    <property type="evidence" value="ECO:0007669"/>
    <property type="project" value="UniProtKB-KW"/>
</dbReference>
<accession>A0A7C0X263</accession>
<feature type="domain" description="Helicase ATP-binding" evidence="4">
    <location>
        <begin position="1"/>
        <end position="270"/>
    </location>
</feature>
<dbReference type="PROSITE" id="PS51193">
    <property type="entry name" value="HELICASE_ATP_BIND_2"/>
    <property type="match status" value="1"/>
</dbReference>
<dbReference type="Gene3D" id="3.40.50.300">
    <property type="entry name" value="P-loop containing nucleotide triphosphate hydrolases"/>
    <property type="match status" value="2"/>
</dbReference>
<dbReference type="GO" id="GO:0051539">
    <property type="term" value="F:4 iron, 4 sulfur cluster binding"/>
    <property type="evidence" value="ECO:0007669"/>
    <property type="project" value="UniProtKB-KW"/>
</dbReference>
<proteinExistence type="predicted"/>
<dbReference type="SUPFAM" id="SSF52540">
    <property type="entry name" value="P-loop containing nucleoside triphosphate hydrolases"/>
    <property type="match status" value="1"/>
</dbReference>
<keyword evidence="2" id="KW-0378">Hydrolase</keyword>
<dbReference type="SMART" id="SM00487">
    <property type="entry name" value="DEXDc"/>
    <property type="match status" value="1"/>
</dbReference>
<keyword evidence="3" id="KW-0067">ATP-binding</keyword>
<dbReference type="SMART" id="SM00488">
    <property type="entry name" value="DEXDc2"/>
    <property type="match status" value="1"/>
</dbReference>
<evidence type="ECO:0000313" key="5">
    <source>
        <dbReference type="EMBL" id="HDM35791.1"/>
    </source>
</evidence>
<dbReference type="Gene3D" id="1.10.275.40">
    <property type="match status" value="1"/>
</dbReference>
<keyword evidence="1" id="KW-0547">Nucleotide-binding</keyword>
<organism evidence="5">
    <name type="scientific">Candidatus Syntropharchaeum butanivorans</name>
    <dbReference type="NCBI Taxonomy" id="1839936"/>
    <lineage>
        <taxon>Archaea</taxon>
        <taxon>Methanobacteriati</taxon>
        <taxon>Methanobacteriota</taxon>
        <taxon>Stenosarchaea group</taxon>
        <taxon>Methanomicrobia</taxon>
        <taxon>Methanosarcinales</taxon>
        <taxon>ANME-2 cluster</taxon>
        <taxon>Candidatus Syntropharchaeum</taxon>
    </lineage>
</organism>
<gene>
    <name evidence="5" type="ORF">ENG09_00860</name>
</gene>
<protein>
    <recommendedName>
        <fullName evidence="4">Helicase ATP-binding domain-containing protein</fullName>
    </recommendedName>
</protein>
<comment type="caution">
    <text evidence="5">The sequence shown here is derived from an EMBL/GenBank/DDBJ whole genome shotgun (WGS) entry which is preliminary data.</text>
</comment>
<dbReference type="GO" id="GO:0006281">
    <property type="term" value="P:DNA repair"/>
    <property type="evidence" value="ECO:0007669"/>
    <property type="project" value="UniProtKB-KW"/>
</dbReference>
<evidence type="ECO:0000256" key="3">
    <source>
        <dbReference type="ARBA" id="ARBA00022840"/>
    </source>
</evidence>
<dbReference type="Proteomes" id="UP000885863">
    <property type="component" value="Unassembled WGS sequence"/>
</dbReference>
<dbReference type="EMBL" id="DQZR01000032">
    <property type="protein sequence ID" value="HDM35791.1"/>
    <property type="molecule type" value="Genomic_DNA"/>
</dbReference>
<dbReference type="InterPro" id="IPR014013">
    <property type="entry name" value="Helic_SF1/SF2_ATP-bd_DinG/Rad3"/>
</dbReference>
<dbReference type="Pfam" id="PF06733">
    <property type="entry name" value="DEAD_2"/>
    <property type="match status" value="1"/>
</dbReference>
<evidence type="ECO:0000256" key="1">
    <source>
        <dbReference type="ARBA" id="ARBA00022741"/>
    </source>
</evidence>
<reference evidence="5" key="1">
    <citation type="journal article" date="2020" name="mSystems">
        <title>Genome- and Community-Level Interaction Insights into Carbon Utilization and Element Cycling Functions of Hydrothermarchaeota in Hydrothermal Sediment.</title>
        <authorList>
            <person name="Zhou Z."/>
            <person name="Liu Y."/>
            <person name="Xu W."/>
            <person name="Pan J."/>
            <person name="Luo Z.H."/>
            <person name="Li M."/>
        </authorList>
    </citation>
    <scope>NUCLEOTIDE SEQUENCE [LARGE SCALE GENOMIC DNA]</scope>
    <source>
        <strain evidence="5">HyVt-185</strain>
    </source>
</reference>
<evidence type="ECO:0000256" key="2">
    <source>
        <dbReference type="ARBA" id="ARBA00022801"/>
    </source>
</evidence>
<feature type="non-terminal residue" evidence="5">
    <location>
        <position position="493"/>
    </location>
</feature>
<dbReference type="GO" id="GO:0016818">
    <property type="term" value="F:hydrolase activity, acting on acid anhydrides, in phosphorus-containing anhydrides"/>
    <property type="evidence" value="ECO:0007669"/>
    <property type="project" value="InterPro"/>
</dbReference>
<dbReference type="InterPro" id="IPR027417">
    <property type="entry name" value="P-loop_NTPase"/>
</dbReference>
<dbReference type="AlphaFoldDB" id="A0A7C0X263"/>
<dbReference type="InterPro" id="IPR045028">
    <property type="entry name" value="DinG/Rad3-like"/>
</dbReference>
<name>A0A7C0X263_9EURY</name>
<dbReference type="InterPro" id="IPR006554">
    <property type="entry name" value="Helicase-like_DEXD_c2"/>
</dbReference>
<evidence type="ECO:0000259" key="4">
    <source>
        <dbReference type="PROSITE" id="PS51193"/>
    </source>
</evidence>